<keyword evidence="2" id="KW-1185">Reference proteome</keyword>
<evidence type="ECO:0000313" key="2">
    <source>
        <dbReference type="Proteomes" id="UP000738349"/>
    </source>
</evidence>
<evidence type="ECO:0000313" key="1">
    <source>
        <dbReference type="EMBL" id="KAH7114675.1"/>
    </source>
</evidence>
<dbReference type="OrthoDB" id="3471201at2759"/>
<dbReference type="Proteomes" id="UP000738349">
    <property type="component" value="Unassembled WGS sequence"/>
</dbReference>
<gene>
    <name evidence="1" type="ORF">EDB81DRAFT_669576</name>
</gene>
<reference evidence="1" key="1">
    <citation type="journal article" date="2021" name="Nat. Commun.">
        <title>Genetic determinants of endophytism in the Arabidopsis root mycobiome.</title>
        <authorList>
            <person name="Mesny F."/>
            <person name="Miyauchi S."/>
            <person name="Thiergart T."/>
            <person name="Pickel B."/>
            <person name="Atanasova L."/>
            <person name="Karlsson M."/>
            <person name="Huettel B."/>
            <person name="Barry K.W."/>
            <person name="Haridas S."/>
            <person name="Chen C."/>
            <person name="Bauer D."/>
            <person name="Andreopoulos W."/>
            <person name="Pangilinan J."/>
            <person name="LaButti K."/>
            <person name="Riley R."/>
            <person name="Lipzen A."/>
            <person name="Clum A."/>
            <person name="Drula E."/>
            <person name="Henrissat B."/>
            <person name="Kohler A."/>
            <person name="Grigoriev I.V."/>
            <person name="Martin F.M."/>
            <person name="Hacquard S."/>
        </authorList>
    </citation>
    <scope>NUCLEOTIDE SEQUENCE</scope>
    <source>
        <strain evidence="1">MPI-CAGE-AT-0147</strain>
    </source>
</reference>
<dbReference type="EMBL" id="JAGMUV010000032">
    <property type="protein sequence ID" value="KAH7114675.1"/>
    <property type="molecule type" value="Genomic_DNA"/>
</dbReference>
<organism evidence="1 2">
    <name type="scientific">Dactylonectria macrodidyma</name>
    <dbReference type="NCBI Taxonomy" id="307937"/>
    <lineage>
        <taxon>Eukaryota</taxon>
        <taxon>Fungi</taxon>
        <taxon>Dikarya</taxon>
        <taxon>Ascomycota</taxon>
        <taxon>Pezizomycotina</taxon>
        <taxon>Sordariomycetes</taxon>
        <taxon>Hypocreomycetidae</taxon>
        <taxon>Hypocreales</taxon>
        <taxon>Nectriaceae</taxon>
        <taxon>Dactylonectria</taxon>
    </lineage>
</organism>
<proteinExistence type="predicted"/>
<sequence>MQTEQQAFVIVGLAGVGKSTLARRAKHSASRPVVELRKDLFRICDDGTRHSDPLPAYMDAVMAWLGKPCVLLLDHHFDIRDALVDRGVDFYFVYPKEECRDEYCSGFVDKNVADVYRQYWSEFLRCCER</sequence>
<comment type="caution">
    <text evidence="1">The sequence shown here is derived from an EMBL/GenBank/DDBJ whole genome shotgun (WGS) entry which is preliminary data.</text>
</comment>
<dbReference type="AlphaFoldDB" id="A0A9P9D6R1"/>
<dbReference type="Gene3D" id="3.40.50.300">
    <property type="entry name" value="P-loop containing nucleotide triphosphate hydrolases"/>
    <property type="match status" value="1"/>
</dbReference>
<dbReference type="InterPro" id="IPR027417">
    <property type="entry name" value="P-loop_NTPase"/>
</dbReference>
<accession>A0A9P9D6R1</accession>
<protein>
    <submittedName>
        <fullName evidence="1">Uncharacterized protein</fullName>
    </submittedName>
</protein>
<dbReference type="SUPFAM" id="SSF52540">
    <property type="entry name" value="P-loop containing nucleoside triphosphate hydrolases"/>
    <property type="match status" value="1"/>
</dbReference>
<name>A0A9P9D6R1_9HYPO</name>